<feature type="domain" description="SGNH hydrolase-type esterase" evidence="1">
    <location>
        <begin position="30"/>
        <end position="234"/>
    </location>
</feature>
<evidence type="ECO:0000259" key="1">
    <source>
        <dbReference type="Pfam" id="PF13472"/>
    </source>
</evidence>
<name>A0A0P8Y9N7_9CLOT</name>
<dbReference type="PANTHER" id="PTHR30383:SF5">
    <property type="entry name" value="SGNH HYDROLASE-TYPE ESTERASE DOMAIN-CONTAINING PROTEIN"/>
    <property type="match status" value="1"/>
</dbReference>
<dbReference type="Gene3D" id="3.40.50.1110">
    <property type="entry name" value="SGNH hydrolase"/>
    <property type="match status" value="1"/>
</dbReference>
<keyword evidence="3" id="KW-1185">Reference proteome</keyword>
<evidence type="ECO:0000313" key="2">
    <source>
        <dbReference type="EMBL" id="KPU43590.1"/>
    </source>
</evidence>
<keyword evidence="2" id="KW-0645">Protease</keyword>
<dbReference type="SUPFAM" id="SSF52266">
    <property type="entry name" value="SGNH hydrolase"/>
    <property type="match status" value="1"/>
</dbReference>
<dbReference type="GO" id="GO:0006508">
    <property type="term" value="P:proteolysis"/>
    <property type="evidence" value="ECO:0007669"/>
    <property type="project" value="UniProtKB-KW"/>
</dbReference>
<evidence type="ECO:0000313" key="3">
    <source>
        <dbReference type="Proteomes" id="UP000050326"/>
    </source>
</evidence>
<organism evidence="2 3">
    <name type="scientific">Oxobacter pfennigii</name>
    <dbReference type="NCBI Taxonomy" id="36849"/>
    <lineage>
        <taxon>Bacteria</taxon>
        <taxon>Bacillati</taxon>
        <taxon>Bacillota</taxon>
        <taxon>Clostridia</taxon>
        <taxon>Eubacteriales</taxon>
        <taxon>Clostridiaceae</taxon>
        <taxon>Oxobacter</taxon>
    </lineage>
</organism>
<keyword evidence="2" id="KW-0378">Hydrolase</keyword>
<proteinExistence type="predicted"/>
<dbReference type="GO" id="GO:0008233">
    <property type="term" value="F:peptidase activity"/>
    <property type="evidence" value="ECO:0007669"/>
    <property type="project" value="UniProtKB-KW"/>
</dbReference>
<dbReference type="GO" id="GO:0004622">
    <property type="term" value="F:phosphatidylcholine lysophospholipase activity"/>
    <property type="evidence" value="ECO:0007669"/>
    <property type="project" value="TreeGrafter"/>
</dbReference>
<dbReference type="InterPro" id="IPR013830">
    <property type="entry name" value="SGNH_hydro"/>
</dbReference>
<dbReference type="PANTHER" id="PTHR30383">
    <property type="entry name" value="THIOESTERASE 1/PROTEASE 1/LYSOPHOSPHOLIPASE L1"/>
    <property type="match status" value="1"/>
</dbReference>
<reference evidence="2 3" key="1">
    <citation type="submission" date="2015-09" db="EMBL/GenBank/DDBJ databases">
        <title>Genome sequence of Oxobacter pfennigii DSM 3222.</title>
        <authorList>
            <person name="Poehlein A."/>
            <person name="Bengelsdorf F.R."/>
            <person name="Schiel-Bengelsdorf B."/>
            <person name="Duerre P."/>
            <person name="Daniel R."/>
        </authorList>
    </citation>
    <scope>NUCLEOTIDE SEQUENCE [LARGE SCALE GENOMIC DNA]</scope>
    <source>
        <strain evidence="2 3">DSM 3222</strain>
    </source>
</reference>
<dbReference type="AlphaFoldDB" id="A0A0P8Y9N7"/>
<dbReference type="InterPro" id="IPR051532">
    <property type="entry name" value="Ester_Hydrolysis_Enzymes"/>
</dbReference>
<comment type="caution">
    <text evidence="2">The sequence shown here is derived from an EMBL/GenBank/DDBJ whole genome shotgun (WGS) entry which is preliminary data.</text>
</comment>
<gene>
    <name evidence="2" type="ORF">OXPF_30310</name>
</gene>
<dbReference type="Proteomes" id="UP000050326">
    <property type="component" value="Unassembled WGS sequence"/>
</dbReference>
<dbReference type="InterPro" id="IPR036514">
    <property type="entry name" value="SGNH_hydro_sf"/>
</dbReference>
<dbReference type="EMBL" id="LKET01000039">
    <property type="protein sequence ID" value="KPU43590.1"/>
    <property type="molecule type" value="Genomic_DNA"/>
</dbReference>
<accession>A0A0P8Y9N7</accession>
<protein>
    <submittedName>
        <fullName evidence="2">Multifunctional acyl-CoA thioesterase I and protease I and lysophospholipase L1</fullName>
    </submittedName>
</protein>
<dbReference type="Pfam" id="PF13472">
    <property type="entry name" value="Lipase_GDSL_2"/>
    <property type="match status" value="1"/>
</dbReference>
<dbReference type="STRING" id="36849.OXPF_30310"/>
<sequence>MFYIINSDNIKINVIAGDKVVVILFNKIVCIGDSITKGKVWKENERKPYITEMSYPSILQKLLCVDVKNYGICDITSRQILENIPGIRDFNRESAVILEIGGNDCNLNWKNIKRNPHGSHEAAIPLEGFKNNLQKIVDTVKNFECAPLICTLPPLDPDRYYNLLKRVFGESIKLWIDKNGGIFNWQERYSNAVKEIAKKTGAYLIDIREAFLNTVDYRKYISIDGIHPNEDGYHLIARTCLDALKSIF</sequence>